<keyword evidence="2" id="KW-1133">Transmembrane helix</keyword>
<dbReference type="InterPro" id="IPR050882">
    <property type="entry name" value="Prepilin_peptidase/N-MTase"/>
</dbReference>
<feature type="transmembrane region" description="Helical" evidence="2">
    <location>
        <begin position="172"/>
        <end position="198"/>
    </location>
</feature>
<dbReference type="GO" id="GO:0005886">
    <property type="term" value="C:plasma membrane"/>
    <property type="evidence" value="ECO:0007669"/>
    <property type="project" value="TreeGrafter"/>
</dbReference>
<dbReference type="EMBL" id="BOOP01000013">
    <property type="protein sequence ID" value="GII38442.1"/>
    <property type="molecule type" value="Genomic_DNA"/>
</dbReference>
<evidence type="ECO:0000259" key="3">
    <source>
        <dbReference type="Pfam" id="PF01478"/>
    </source>
</evidence>
<feature type="transmembrane region" description="Helical" evidence="2">
    <location>
        <begin position="93"/>
        <end position="111"/>
    </location>
</feature>
<dbReference type="PANTHER" id="PTHR30487:SF0">
    <property type="entry name" value="PREPILIN LEADER PEPTIDASE_N-METHYLTRANSFERASE-RELATED"/>
    <property type="match status" value="1"/>
</dbReference>
<gene>
    <name evidence="4" type="ORF">Pph01_34450</name>
</gene>
<accession>A0A8J3U7F8</accession>
<feature type="transmembrane region" description="Helical" evidence="2">
    <location>
        <begin position="218"/>
        <end position="234"/>
    </location>
</feature>
<feature type="transmembrane region" description="Helical" evidence="2">
    <location>
        <begin position="12"/>
        <end position="36"/>
    </location>
</feature>
<sequence length="236" mass="24691">MVVPEAARIRGGAMVVQVAVPVAVAAVLGLIAGSYARAVADGFGADVEDHRKEARQAFARAIRTVPLPRRPYLVEGATALAAGLVTWRLHDDWLLAPWLYAAVAGVALAVIDWRTFRLPDMITLPSYPIVLALLIPSGQLASAVIWGLVLGGVYAVLWFIRPTGLGLGDVKLAGIVGLLTGALGSQAAIIAGLGGHFLGAIYAAGLLVTRRANRTTEFPFGPFMLVAALVAVLTRV</sequence>
<evidence type="ECO:0000313" key="4">
    <source>
        <dbReference type="EMBL" id="GII38442.1"/>
    </source>
</evidence>
<evidence type="ECO:0000256" key="2">
    <source>
        <dbReference type="SAM" id="Phobius"/>
    </source>
</evidence>
<evidence type="ECO:0000256" key="1">
    <source>
        <dbReference type="ARBA" id="ARBA00005801"/>
    </source>
</evidence>
<evidence type="ECO:0000313" key="5">
    <source>
        <dbReference type="Proteomes" id="UP000622547"/>
    </source>
</evidence>
<dbReference type="Pfam" id="PF01478">
    <property type="entry name" value="Peptidase_A24"/>
    <property type="match status" value="1"/>
</dbReference>
<dbReference type="GO" id="GO:0006465">
    <property type="term" value="P:signal peptide processing"/>
    <property type="evidence" value="ECO:0007669"/>
    <property type="project" value="TreeGrafter"/>
</dbReference>
<comment type="caution">
    <text evidence="4">The sequence shown here is derived from an EMBL/GenBank/DDBJ whole genome shotgun (WGS) entry which is preliminary data.</text>
</comment>
<keyword evidence="5" id="KW-1185">Reference proteome</keyword>
<reference evidence="4 5" key="1">
    <citation type="submission" date="2021-01" db="EMBL/GenBank/DDBJ databases">
        <title>Whole genome shotgun sequence of Planotetraspora phitsanulokensis NBRC 104273.</title>
        <authorList>
            <person name="Komaki H."/>
            <person name="Tamura T."/>
        </authorList>
    </citation>
    <scope>NUCLEOTIDE SEQUENCE [LARGE SCALE GENOMIC DNA]</scope>
    <source>
        <strain evidence="4 5">NBRC 104273</strain>
    </source>
</reference>
<dbReference type="PANTHER" id="PTHR30487">
    <property type="entry name" value="TYPE 4 PREPILIN-LIKE PROTEINS LEADER PEPTIDE-PROCESSING ENZYME"/>
    <property type="match status" value="1"/>
</dbReference>
<dbReference type="GO" id="GO:0004190">
    <property type="term" value="F:aspartic-type endopeptidase activity"/>
    <property type="evidence" value="ECO:0007669"/>
    <property type="project" value="InterPro"/>
</dbReference>
<dbReference type="InterPro" id="IPR000045">
    <property type="entry name" value="Prepilin_IV_endopep_pep"/>
</dbReference>
<dbReference type="Gene3D" id="1.20.120.1220">
    <property type="match status" value="1"/>
</dbReference>
<dbReference type="Proteomes" id="UP000622547">
    <property type="component" value="Unassembled WGS sequence"/>
</dbReference>
<keyword evidence="2" id="KW-0812">Transmembrane</keyword>
<feature type="domain" description="Prepilin type IV endopeptidase peptidase" evidence="3">
    <location>
        <begin position="102"/>
        <end position="203"/>
    </location>
</feature>
<organism evidence="4 5">
    <name type="scientific">Planotetraspora phitsanulokensis</name>
    <dbReference type="NCBI Taxonomy" id="575192"/>
    <lineage>
        <taxon>Bacteria</taxon>
        <taxon>Bacillati</taxon>
        <taxon>Actinomycetota</taxon>
        <taxon>Actinomycetes</taxon>
        <taxon>Streptosporangiales</taxon>
        <taxon>Streptosporangiaceae</taxon>
        <taxon>Planotetraspora</taxon>
    </lineage>
</organism>
<protein>
    <recommendedName>
        <fullName evidence="3">Prepilin type IV endopeptidase peptidase domain-containing protein</fullName>
    </recommendedName>
</protein>
<feature type="transmembrane region" description="Helical" evidence="2">
    <location>
        <begin position="141"/>
        <end position="160"/>
    </location>
</feature>
<name>A0A8J3U7F8_9ACTN</name>
<comment type="similarity">
    <text evidence="1">Belongs to the peptidase A24 family.</text>
</comment>
<proteinExistence type="inferred from homology"/>
<keyword evidence="2" id="KW-0472">Membrane</keyword>
<dbReference type="AlphaFoldDB" id="A0A8J3U7F8"/>